<dbReference type="AlphaFoldDB" id="A0A4Y2DMA3"/>
<protein>
    <submittedName>
        <fullName evidence="1">Uncharacterized protein</fullName>
    </submittedName>
</protein>
<evidence type="ECO:0000313" key="1">
    <source>
        <dbReference type="EMBL" id="GBM16938.1"/>
    </source>
</evidence>
<dbReference type="Proteomes" id="UP000499080">
    <property type="component" value="Unassembled WGS sequence"/>
</dbReference>
<dbReference type="EMBL" id="BGPR01000381">
    <property type="protein sequence ID" value="GBM16938.1"/>
    <property type="molecule type" value="Genomic_DNA"/>
</dbReference>
<reference evidence="1 2" key="1">
    <citation type="journal article" date="2019" name="Sci. Rep.">
        <title>Orb-weaving spider Araneus ventricosus genome elucidates the spidroin gene catalogue.</title>
        <authorList>
            <person name="Kono N."/>
            <person name="Nakamura H."/>
            <person name="Ohtoshi R."/>
            <person name="Moran D.A.P."/>
            <person name="Shinohara A."/>
            <person name="Yoshida Y."/>
            <person name="Fujiwara M."/>
            <person name="Mori M."/>
            <person name="Tomita M."/>
            <person name="Arakawa K."/>
        </authorList>
    </citation>
    <scope>NUCLEOTIDE SEQUENCE [LARGE SCALE GENOMIC DNA]</scope>
</reference>
<proteinExistence type="predicted"/>
<organism evidence="1 2">
    <name type="scientific">Araneus ventricosus</name>
    <name type="common">Orbweaver spider</name>
    <name type="synonym">Epeira ventricosa</name>
    <dbReference type="NCBI Taxonomy" id="182803"/>
    <lineage>
        <taxon>Eukaryota</taxon>
        <taxon>Metazoa</taxon>
        <taxon>Ecdysozoa</taxon>
        <taxon>Arthropoda</taxon>
        <taxon>Chelicerata</taxon>
        <taxon>Arachnida</taxon>
        <taxon>Araneae</taxon>
        <taxon>Araneomorphae</taxon>
        <taxon>Entelegynae</taxon>
        <taxon>Araneoidea</taxon>
        <taxon>Araneidae</taxon>
        <taxon>Araneus</taxon>
    </lineage>
</organism>
<keyword evidence="2" id="KW-1185">Reference proteome</keyword>
<sequence length="102" mass="12115">MRIKIERQTVKPLKNLLQKLMHIDNFGDKIMPNNADSRAHMHKNKLPDRFAEDRCRPKSTIFVKDRVPIFIRLSLRFAYVYSQTNQTSLHAPATMTFRLFKQ</sequence>
<name>A0A4Y2DMA3_ARAVE</name>
<evidence type="ECO:0000313" key="2">
    <source>
        <dbReference type="Proteomes" id="UP000499080"/>
    </source>
</evidence>
<gene>
    <name evidence="1" type="ORF">AVEN_267328_1</name>
</gene>
<accession>A0A4Y2DMA3</accession>
<comment type="caution">
    <text evidence="1">The sequence shown here is derived from an EMBL/GenBank/DDBJ whole genome shotgun (WGS) entry which is preliminary data.</text>
</comment>